<evidence type="ECO:0000313" key="11">
    <source>
        <dbReference type="Proteomes" id="UP000078340"/>
    </source>
</evidence>
<sequence>MADREYEKHGAKAEGKAQDDLSGPSDHDNGNIRDDVSSTEGQVFAYSDDRKIGITGAVFLILNKMIGTGIFSTPSGIFAATGSVGVSFILWLVGGLLTFFGLSVFLEFGLAIPRSGGEKNYLERVYRRPRYLATCVLASQMILLGFSSGNALAFGRYILYASGSEAPDGWQARGIGIAGVTFAIVLHSTLPKWGIRLFNVLGVFKVVILLFIVFSGFAALAGRRLVDNPHNFDNAFRIESGDGYGGGGAYAYSNALLNVVYSYKGWENANYVVSELRHPRKTLAIAAPLAVGGVTILYVLANVAYFAAIPKAELAKSEVLVAGIFFRNVFGDSAGARSLPVFVALSNIGNVLAVSFAHARLNQELAKEGLLPFSKFWASNKPFNAPAASLFLHWLVTVIVLVAPPAGPAYTFIVNLYTYPGAWINAFVTAGLVWLQFKKSESWSSPWHTFLPISIVYFLSNVFLAIVPFIPPEGSWTADGYPYYVFPVVGVGVLLLGGVYWTFWTRILPYFGGYKIVSERTFDEEGVEVVRYRKKAVKHL</sequence>
<organism evidence="9 11">
    <name type="scientific">Purpureocillium lilacinum</name>
    <name type="common">Paecilomyces lilacinus</name>
    <dbReference type="NCBI Taxonomy" id="33203"/>
    <lineage>
        <taxon>Eukaryota</taxon>
        <taxon>Fungi</taxon>
        <taxon>Dikarya</taxon>
        <taxon>Ascomycota</taxon>
        <taxon>Pezizomycotina</taxon>
        <taxon>Sordariomycetes</taxon>
        <taxon>Hypocreomycetidae</taxon>
        <taxon>Hypocreales</taxon>
        <taxon>Ophiocordycipitaceae</taxon>
        <taxon>Purpureocillium</taxon>
    </lineage>
</organism>
<evidence type="ECO:0000256" key="3">
    <source>
        <dbReference type="ARBA" id="ARBA00022989"/>
    </source>
</evidence>
<dbReference type="InterPro" id="IPR050598">
    <property type="entry name" value="AminoAcid_Transporter"/>
</dbReference>
<dbReference type="EMBL" id="LSBI01000014">
    <property type="protein sequence ID" value="OAQ76738.1"/>
    <property type="molecule type" value="Genomic_DNA"/>
</dbReference>
<reference evidence="7 13" key="5">
    <citation type="journal article" date="2024" name="Microbiol. Resour. Announc.">
        <title>Genome annotations for the ascomycete fungi Trichoderma harzianum, Trichoderma aggressivum, and Purpureocillium lilacinum.</title>
        <authorList>
            <person name="Beijen E.P.W."/>
            <person name="Ohm R.A."/>
        </authorList>
    </citation>
    <scope>NUCLEOTIDE SEQUENCE [LARGE SCALE GENOMIC DNA]</scope>
    <source>
        <strain evidence="7 13">CBS 150709</strain>
    </source>
</reference>
<protein>
    <submittedName>
        <fullName evidence="9">Low-affinity methionine permease</fullName>
    </submittedName>
</protein>
<dbReference type="FunFam" id="1.20.1740.10:FF:000025">
    <property type="entry name" value="High-affinity methionine permease"/>
    <property type="match status" value="1"/>
</dbReference>
<comment type="caution">
    <text evidence="9">The sequence shown here is derived from an EMBL/GenBank/DDBJ whole genome shotgun (WGS) entry which is preliminary data.</text>
</comment>
<dbReference type="Pfam" id="PF13520">
    <property type="entry name" value="AA_permease_2"/>
    <property type="match status" value="1"/>
</dbReference>
<feature type="transmembrane region" description="Helical" evidence="6">
    <location>
        <begin position="483"/>
        <end position="503"/>
    </location>
</feature>
<proteinExistence type="predicted"/>
<dbReference type="GO" id="GO:0016020">
    <property type="term" value="C:membrane"/>
    <property type="evidence" value="ECO:0007669"/>
    <property type="project" value="UniProtKB-SubCell"/>
</dbReference>
<reference evidence="10" key="1">
    <citation type="submission" date="2015-05" db="EMBL/GenBank/DDBJ databases">
        <authorList>
            <person name="Wang D.B."/>
            <person name="Wang M."/>
        </authorList>
    </citation>
    <scope>NUCLEOTIDE SEQUENCE</scope>
    <source>
        <strain evidence="10">36-1</strain>
    </source>
</reference>
<feature type="transmembrane region" description="Helical" evidence="6">
    <location>
        <begin position="383"/>
        <end position="404"/>
    </location>
</feature>
<evidence type="ECO:0000256" key="6">
    <source>
        <dbReference type="SAM" id="Phobius"/>
    </source>
</evidence>
<dbReference type="Proteomes" id="UP000078240">
    <property type="component" value="Unassembled WGS sequence"/>
</dbReference>
<evidence type="ECO:0000256" key="5">
    <source>
        <dbReference type="SAM" id="MobiDB-lite"/>
    </source>
</evidence>
<dbReference type="PANTHER" id="PTHR11785">
    <property type="entry name" value="AMINO ACID TRANSPORTER"/>
    <property type="match status" value="1"/>
</dbReference>
<name>A0A179GGX0_PURLI</name>
<dbReference type="OrthoDB" id="5982228at2759"/>
<reference evidence="10 12" key="2">
    <citation type="journal article" date="2016" name="Front. Microbiol.">
        <title>Genome and transcriptome sequences reveal the specific parasitism of the nematophagous Purpureocillium lilacinum 36-1.</title>
        <authorList>
            <person name="Xie J."/>
            <person name="Li S."/>
            <person name="Mo C."/>
            <person name="Xiao X."/>
            <person name="Peng D."/>
            <person name="Wang G."/>
            <person name="Xiao Y."/>
        </authorList>
    </citation>
    <scope>NUCLEOTIDE SEQUENCE [LARGE SCALE GENOMIC DNA]</scope>
    <source>
        <strain evidence="10 12">36-1</strain>
    </source>
</reference>
<dbReference type="InterPro" id="IPR002293">
    <property type="entry name" value="AA/rel_permease1"/>
</dbReference>
<dbReference type="OMA" id="WIGCGLI"/>
<dbReference type="PIRSF" id="PIRSF006060">
    <property type="entry name" value="AA_transporter"/>
    <property type="match status" value="1"/>
</dbReference>
<dbReference type="PANTHER" id="PTHR11785:SF382">
    <property type="entry name" value="LOW-AFFINITY METHIONINE PERMEASE"/>
    <property type="match status" value="1"/>
</dbReference>
<dbReference type="KEGG" id="plj:28892637"/>
<dbReference type="Proteomes" id="UP001287286">
    <property type="component" value="Unassembled WGS sequence"/>
</dbReference>
<dbReference type="EMBL" id="LSBH01000011">
    <property type="protein sequence ID" value="OAQ69313.1"/>
    <property type="molecule type" value="Genomic_DNA"/>
</dbReference>
<evidence type="ECO:0000313" key="9">
    <source>
        <dbReference type="EMBL" id="OAQ76738.1"/>
    </source>
</evidence>
<dbReference type="GO" id="GO:0015179">
    <property type="term" value="F:L-amino acid transmembrane transporter activity"/>
    <property type="evidence" value="ECO:0007669"/>
    <property type="project" value="TreeGrafter"/>
</dbReference>
<dbReference type="GeneID" id="28892637"/>
<feature type="transmembrane region" description="Helical" evidence="6">
    <location>
        <begin position="283"/>
        <end position="308"/>
    </location>
</feature>
<evidence type="ECO:0000313" key="7">
    <source>
        <dbReference type="EMBL" id="KAK4085815.1"/>
    </source>
</evidence>
<evidence type="ECO:0000313" key="8">
    <source>
        <dbReference type="EMBL" id="OAQ69313.1"/>
    </source>
</evidence>
<keyword evidence="4 6" id="KW-0472">Membrane</keyword>
<evidence type="ECO:0000313" key="10">
    <source>
        <dbReference type="EMBL" id="PWI69438.1"/>
    </source>
</evidence>
<gene>
    <name evidence="10" type="ORF">PCL_01085</name>
    <name evidence="7" type="ORF">Purlil1_9772</name>
    <name evidence="8" type="ORF">VFPBJ_10688</name>
    <name evidence="9" type="ORF">VFPFJ_10520</name>
</gene>
<evidence type="ECO:0000256" key="2">
    <source>
        <dbReference type="ARBA" id="ARBA00022692"/>
    </source>
</evidence>
<feature type="transmembrane region" description="Helical" evidence="6">
    <location>
        <begin position="449"/>
        <end position="471"/>
    </location>
</feature>
<feature type="transmembrane region" description="Helical" evidence="6">
    <location>
        <begin position="197"/>
        <end position="221"/>
    </location>
</feature>
<dbReference type="AlphaFoldDB" id="A0A179GGX0"/>
<feature type="transmembrane region" description="Helical" evidence="6">
    <location>
        <begin position="131"/>
        <end position="158"/>
    </location>
</feature>
<feature type="transmembrane region" description="Helical" evidence="6">
    <location>
        <begin position="52"/>
        <end position="71"/>
    </location>
</feature>
<dbReference type="EMBL" id="LCWV01000012">
    <property type="protein sequence ID" value="PWI69438.1"/>
    <property type="molecule type" value="Genomic_DNA"/>
</dbReference>
<feature type="transmembrane region" description="Helical" evidence="6">
    <location>
        <begin position="416"/>
        <end position="437"/>
    </location>
</feature>
<feature type="region of interest" description="Disordered" evidence="5">
    <location>
        <begin position="1"/>
        <end position="36"/>
    </location>
</feature>
<reference evidence="7" key="4">
    <citation type="submission" date="2023-11" db="EMBL/GenBank/DDBJ databases">
        <authorList>
            <person name="Beijen E."/>
            <person name="Ohm R.A."/>
        </authorList>
    </citation>
    <scope>NUCLEOTIDE SEQUENCE</scope>
    <source>
        <strain evidence="7">CBS 150709</strain>
    </source>
</reference>
<feature type="transmembrane region" description="Helical" evidence="6">
    <location>
        <begin position="77"/>
        <end position="110"/>
    </location>
</feature>
<feature type="transmembrane region" description="Helical" evidence="6">
    <location>
        <begin position="170"/>
        <end position="190"/>
    </location>
</feature>
<comment type="subcellular location">
    <subcellularLocation>
        <location evidence="1">Membrane</location>
        <topology evidence="1">Multi-pass membrane protein</topology>
    </subcellularLocation>
</comment>
<evidence type="ECO:0000256" key="1">
    <source>
        <dbReference type="ARBA" id="ARBA00004141"/>
    </source>
</evidence>
<dbReference type="Proteomes" id="UP000078340">
    <property type="component" value="Unassembled WGS sequence"/>
</dbReference>
<evidence type="ECO:0000313" key="13">
    <source>
        <dbReference type="Proteomes" id="UP001287286"/>
    </source>
</evidence>
<evidence type="ECO:0000313" key="12">
    <source>
        <dbReference type="Proteomes" id="UP000245956"/>
    </source>
</evidence>
<keyword evidence="3 6" id="KW-1133">Transmembrane helix</keyword>
<accession>A0A179GGX0</accession>
<dbReference type="Gene3D" id="1.20.1740.10">
    <property type="entry name" value="Amino acid/polyamine transporter I"/>
    <property type="match status" value="1"/>
</dbReference>
<keyword evidence="2 6" id="KW-0812">Transmembrane</keyword>
<reference evidence="9 11" key="3">
    <citation type="submission" date="2016-02" db="EMBL/GenBank/DDBJ databases">
        <title>Biosynthesis of antibiotic leucinostatins and their inhibition on Phytophthora in bio-control Purpureocillium lilacinum.</title>
        <authorList>
            <person name="Wang G."/>
            <person name="Liu Z."/>
            <person name="Lin R."/>
            <person name="Li E."/>
            <person name="Mao Z."/>
            <person name="Ling J."/>
            <person name="Yin W."/>
            <person name="Xie B."/>
        </authorList>
    </citation>
    <scope>NUCLEOTIDE SEQUENCE [LARGE SCALE GENOMIC DNA]</scope>
    <source>
        <strain evidence="8">PLBJ-1</strain>
        <strain evidence="9">PLFJ-1</strain>
    </source>
</reference>
<dbReference type="EMBL" id="JAWRVI010000046">
    <property type="protein sequence ID" value="KAK4085815.1"/>
    <property type="molecule type" value="Genomic_DNA"/>
</dbReference>
<dbReference type="RefSeq" id="XP_018173771.1">
    <property type="nucleotide sequence ID" value="XM_018327588.1"/>
</dbReference>
<keyword evidence="13" id="KW-1185">Reference proteome</keyword>
<dbReference type="STRING" id="33203.A0A179GGX0"/>
<evidence type="ECO:0000256" key="4">
    <source>
        <dbReference type="ARBA" id="ARBA00023136"/>
    </source>
</evidence>
<dbReference type="Proteomes" id="UP000245956">
    <property type="component" value="Unassembled WGS sequence"/>
</dbReference>